<gene>
    <name evidence="1" type="ORF">Aory04_000569700</name>
</gene>
<reference evidence="1" key="1">
    <citation type="submission" date="2023-04" db="EMBL/GenBank/DDBJ databases">
        <title>Aspergillus oryzae NBRC 4228.</title>
        <authorList>
            <person name="Ichikawa N."/>
            <person name="Sato H."/>
            <person name="Tonouchi N."/>
        </authorList>
    </citation>
    <scope>NUCLEOTIDE SEQUENCE</scope>
    <source>
        <strain evidence="1">NBRC 4228</strain>
    </source>
</reference>
<comment type="caution">
    <text evidence="1">The sequence shown here is derived from an EMBL/GenBank/DDBJ whole genome shotgun (WGS) entry which is preliminary data.</text>
</comment>
<sequence>MPSKVNIDTSLKDEKNDMLNGDGPNITVVAKEAPITVKRIPATHINEAIDNPGVARADVAVSIEKPSGDQEWANKVRGYVCSNNGNHNIQRLIYNELTSLMDRPLSSSTSYSGTVTVTG</sequence>
<evidence type="ECO:0000313" key="1">
    <source>
        <dbReference type="EMBL" id="GMG29435.1"/>
    </source>
</evidence>
<protein>
    <submittedName>
        <fullName evidence="1">Unnamed protein product</fullName>
    </submittedName>
</protein>
<dbReference type="EMBL" id="BSYA01000057">
    <property type="protein sequence ID" value="GMG29435.1"/>
    <property type="molecule type" value="Genomic_DNA"/>
</dbReference>
<dbReference type="AlphaFoldDB" id="A0AAN5BRT4"/>
<organism evidence="1 2">
    <name type="scientific">Aspergillus oryzae</name>
    <name type="common">Yellow koji mold</name>
    <dbReference type="NCBI Taxonomy" id="5062"/>
    <lineage>
        <taxon>Eukaryota</taxon>
        <taxon>Fungi</taxon>
        <taxon>Dikarya</taxon>
        <taxon>Ascomycota</taxon>
        <taxon>Pezizomycotina</taxon>
        <taxon>Eurotiomycetes</taxon>
        <taxon>Eurotiomycetidae</taxon>
        <taxon>Eurotiales</taxon>
        <taxon>Aspergillaceae</taxon>
        <taxon>Aspergillus</taxon>
        <taxon>Aspergillus subgen. Circumdati</taxon>
    </lineage>
</organism>
<name>A0AAN5BRT4_ASPOZ</name>
<dbReference type="Proteomes" id="UP001165205">
    <property type="component" value="Unassembled WGS sequence"/>
</dbReference>
<evidence type="ECO:0000313" key="2">
    <source>
        <dbReference type="Proteomes" id="UP001165205"/>
    </source>
</evidence>
<proteinExistence type="predicted"/>
<accession>A0AAN5BRT4</accession>